<organism evidence="2 3">
    <name type="scientific">Actinoplanes utahensis</name>
    <dbReference type="NCBI Taxonomy" id="1869"/>
    <lineage>
        <taxon>Bacteria</taxon>
        <taxon>Bacillati</taxon>
        <taxon>Actinomycetota</taxon>
        <taxon>Actinomycetes</taxon>
        <taxon>Micromonosporales</taxon>
        <taxon>Micromonosporaceae</taxon>
        <taxon>Actinoplanes</taxon>
    </lineage>
</organism>
<dbReference type="Gene3D" id="1.20.120.450">
    <property type="entry name" value="dinb family like domain"/>
    <property type="match status" value="1"/>
</dbReference>
<dbReference type="eggNOG" id="ENOG5030GDY">
    <property type="taxonomic scope" value="Bacteria"/>
</dbReference>
<feature type="domain" description="Mycothiol-dependent maleylpyruvate isomerase metal-binding" evidence="1">
    <location>
        <begin position="11"/>
        <end position="158"/>
    </location>
</feature>
<proteinExistence type="predicted"/>
<evidence type="ECO:0000259" key="1">
    <source>
        <dbReference type="Pfam" id="PF11716"/>
    </source>
</evidence>
<gene>
    <name evidence="2" type="ORF">MB27_08860</name>
</gene>
<evidence type="ECO:0000313" key="3">
    <source>
        <dbReference type="Proteomes" id="UP000054537"/>
    </source>
</evidence>
<evidence type="ECO:0000313" key="2">
    <source>
        <dbReference type="EMBL" id="KHD77914.1"/>
    </source>
</evidence>
<dbReference type="Pfam" id="PF11716">
    <property type="entry name" value="MDMPI_N"/>
    <property type="match status" value="1"/>
</dbReference>
<dbReference type="GO" id="GO:0046872">
    <property type="term" value="F:metal ion binding"/>
    <property type="evidence" value="ECO:0007669"/>
    <property type="project" value="InterPro"/>
</dbReference>
<dbReference type="InterPro" id="IPR017517">
    <property type="entry name" value="Maleyloyr_isom"/>
</dbReference>
<dbReference type="OrthoDB" id="3677409at2"/>
<keyword evidence="3" id="KW-1185">Reference proteome</keyword>
<comment type="caution">
    <text evidence="2">The sequence shown here is derived from an EMBL/GenBank/DDBJ whole genome shotgun (WGS) entry which is preliminary data.</text>
</comment>
<dbReference type="NCBIfam" id="TIGR03083">
    <property type="entry name" value="maleylpyruvate isomerase family mycothiol-dependent enzyme"/>
    <property type="match status" value="1"/>
</dbReference>
<dbReference type="EMBL" id="JRTT01000008">
    <property type="protein sequence ID" value="KHD77914.1"/>
    <property type="molecule type" value="Genomic_DNA"/>
</dbReference>
<sequence length="227" mass="25383">MTLSGALDAFRLEAECLSRAAAGLSEEEWRLPTRCEPWTVRELLGHVRVVIAWLPGMLTAAEPAKAEVSAVDYYRPDDRFDVPTNTARIGVAQDYAAGLGSGAALVEDFTATWQLVDRQCRAEREDRVVRTRHGDAMLLSQFLLTRVVEIAVHGLDIADALGRPPWLTRQAGDVVMELQLGPDWRSAMRELGWDRLTFLRKATGRQRLESADAARVERLGMRWLTLA</sequence>
<dbReference type="SUPFAM" id="SSF109854">
    <property type="entry name" value="DinB/YfiT-like putative metalloenzymes"/>
    <property type="match status" value="1"/>
</dbReference>
<reference evidence="2 3" key="1">
    <citation type="submission" date="2014-10" db="EMBL/GenBank/DDBJ databases">
        <title>Draft genome sequence of Actinoplanes utahensis NRRL 12052.</title>
        <authorList>
            <person name="Velasco-Bucheli B."/>
            <person name="del Cerro C."/>
            <person name="Hormigo D."/>
            <person name="Garcia J.L."/>
            <person name="Acebal C."/>
            <person name="Arroyo M."/>
            <person name="de la Mata I."/>
        </authorList>
    </citation>
    <scope>NUCLEOTIDE SEQUENCE [LARGE SCALE GENOMIC DNA]</scope>
    <source>
        <strain evidence="2 3">NRRL 12052</strain>
    </source>
</reference>
<dbReference type="AlphaFoldDB" id="A0A0A6UTY7"/>
<dbReference type="InterPro" id="IPR034660">
    <property type="entry name" value="DinB/YfiT-like"/>
</dbReference>
<dbReference type="STRING" id="1869.MB27_08860"/>
<accession>A0A0A6UTY7</accession>
<dbReference type="Proteomes" id="UP000054537">
    <property type="component" value="Unassembled WGS sequence"/>
</dbReference>
<protein>
    <recommendedName>
        <fullName evidence="1">Mycothiol-dependent maleylpyruvate isomerase metal-binding domain-containing protein</fullName>
    </recommendedName>
</protein>
<name>A0A0A6UTY7_ACTUT</name>
<dbReference type="InterPro" id="IPR024344">
    <property type="entry name" value="MDMPI_metal-binding"/>
</dbReference>